<keyword evidence="1" id="KW-0472">Membrane</keyword>
<evidence type="ECO:0000313" key="2">
    <source>
        <dbReference type="EMBL" id="EKO24639.1"/>
    </source>
</evidence>
<protein>
    <submittedName>
        <fullName evidence="2">Uncharacterized protein</fullName>
    </submittedName>
</protein>
<gene>
    <name evidence="2" type="ORF">LEP1GSC104_2089</name>
</gene>
<reference evidence="2 3" key="1">
    <citation type="submission" date="2012-09" db="EMBL/GenBank/DDBJ databases">
        <authorList>
            <person name="Harkins D.M."/>
            <person name="Durkin A.S."/>
            <person name="Brinkac L.M."/>
            <person name="Selengut J.D."/>
            <person name="Sanka R."/>
            <person name="DePew J."/>
            <person name="Purushe J."/>
            <person name="Chanthongthip A."/>
            <person name="Lattana O."/>
            <person name="Phetsouvanh R."/>
            <person name="Newton P.N."/>
            <person name="Vinetz J.M."/>
            <person name="Sutton G.G."/>
            <person name="Nelson W.C."/>
            <person name="Fouts D.E."/>
        </authorList>
    </citation>
    <scope>NUCLEOTIDE SEQUENCE [LARGE SCALE GENOMIC DNA]</scope>
    <source>
        <strain evidence="2 3">UI 12621</strain>
    </source>
</reference>
<name>A0A0F6H8Q7_LEPIR</name>
<proteinExistence type="predicted"/>
<dbReference type="AlphaFoldDB" id="A0A0F6H8Q7"/>
<feature type="transmembrane region" description="Helical" evidence="1">
    <location>
        <begin position="108"/>
        <end position="129"/>
    </location>
</feature>
<evidence type="ECO:0000256" key="1">
    <source>
        <dbReference type="SAM" id="Phobius"/>
    </source>
</evidence>
<evidence type="ECO:0000313" key="3">
    <source>
        <dbReference type="Proteomes" id="UP000006324"/>
    </source>
</evidence>
<accession>A0A0F6H8Q7</accession>
<keyword evidence="1" id="KW-0812">Transmembrane</keyword>
<dbReference type="Proteomes" id="UP000006324">
    <property type="component" value="Unassembled WGS sequence"/>
</dbReference>
<keyword evidence="1" id="KW-1133">Transmembrane helix</keyword>
<dbReference type="EMBL" id="AHNQ02000031">
    <property type="protein sequence ID" value="EKO24639.1"/>
    <property type="molecule type" value="Genomic_DNA"/>
</dbReference>
<sequence>MFPIVLKTQSKETQFKVPQDLNLSMTNTFPSLTSTKSPLRPKALTAEQLKEKRKNPAINIDLFTGLTKKILNDFYPKYCPNCPGKSPQFIVVPTRTQENSKILEYTNALLVGFSGFFICFFIFCFGPIFDSDSLFRIFKRSTLSLCFNPYQHLQTRKKGTIEMKLNGKRRTSNELSTFFTFLSYTFDTEYFHQAQKSEPLVDRLMTLCLSFQMEKAKKHSNYKRFILL</sequence>
<comment type="caution">
    <text evidence="2">The sequence shown here is derived from an EMBL/GenBank/DDBJ whole genome shotgun (WGS) entry which is preliminary data.</text>
</comment>
<organism evidence="2 3">
    <name type="scientific">Leptospira interrogans str. UI 12621</name>
    <dbReference type="NCBI Taxonomy" id="1049937"/>
    <lineage>
        <taxon>Bacteria</taxon>
        <taxon>Pseudomonadati</taxon>
        <taxon>Spirochaetota</taxon>
        <taxon>Spirochaetia</taxon>
        <taxon>Leptospirales</taxon>
        <taxon>Leptospiraceae</taxon>
        <taxon>Leptospira</taxon>
    </lineage>
</organism>